<feature type="signal peptide" evidence="2">
    <location>
        <begin position="1"/>
        <end position="20"/>
    </location>
</feature>
<reference evidence="5" key="1">
    <citation type="submission" date="2010-08" db="EMBL/GenBank/DDBJ databases">
        <authorList>
            <consortium name="Caenorhabditis japonica Sequencing Consortium"/>
            <person name="Wilson R.K."/>
        </authorList>
    </citation>
    <scope>NUCLEOTIDE SEQUENCE [LARGE SCALE GENOMIC DNA]</scope>
    <source>
        <strain evidence="5">DF5081</strain>
    </source>
</reference>
<dbReference type="Pfam" id="PF25330">
    <property type="entry name" value="C2_nem"/>
    <property type="match status" value="1"/>
</dbReference>
<dbReference type="PANTHER" id="PTHR38626:SF2">
    <property type="entry name" value="CUB DOMAIN-CONTAINING PROTEIN"/>
    <property type="match status" value="1"/>
</dbReference>
<evidence type="ECO:0000313" key="4">
    <source>
        <dbReference type="EnsemblMetazoa" id="CJA10277.1"/>
    </source>
</evidence>
<keyword evidence="5" id="KW-1185">Reference proteome</keyword>
<dbReference type="PANTHER" id="PTHR38626">
    <property type="entry name" value="SKN-1 DEPENDENT ZYGOTIC TRANSCRIPT-RELATED"/>
    <property type="match status" value="1"/>
</dbReference>
<dbReference type="InterPro" id="IPR057569">
    <property type="entry name" value="C2_nem"/>
</dbReference>
<evidence type="ECO:0000256" key="1">
    <source>
        <dbReference type="SAM" id="Phobius"/>
    </source>
</evidence>
<dbReference type="Proteomes" id="UP000005237">
    <property type="component" value="Unassembled WGS sequence"/>
</dbReference>
<dbReference type="AlphaFoldDB" id="A0A8R1HYD2"/>
<feature type="transmembrane region" description="Helical" evidence="1">
    <location>
        <begin position="197"/>
        <end position="225"/>
    </location>
</feature>
<feature type="domain" description="C2" evidence="3">
    <location>
        <begin position="21"/>
        <end position="157"/>
    </location>
</feature>
<name>A0A8R1HYD2_CAEJA</name>
<accession>A0A8R1HYD2</accession>
<dbReference type="EnsemblMetazoa" id="CJA10277.1">
    <property type="protein sequence ID" value="CJA10277.1"/>
    <property type="gene ID" value="WBGene00129481"/>
</dbReference>
<proteinExistence type="predicted"/>
<evidence type="ECO:0000313" key="5">
    <source>
        <dbReference type="Proteomes" id="UP000005237"/>
    </source>
</evidence>
<organism evidence="4 5">
    <name type="scientific">Caenorhabditis japonica</name>
    <dbReference type="NCBI Taxonomy" id="281687"/>
    <lineage>
        <taxon>Eukaryota</taxon>
        <taxon>Metazoa</taxon>
        <taxon>Ecdysozoa</taxon>
        <taxon>Nematoda</taxon>
        <taxon>Chromadorea</taxon>
        <taxon>Rhabditida</taxon>
        <taxon>Rhabditina</taxon>
        <taxon>Rhabditomorpha</taxon>
        <taxon>Rhabditoidea</taxon>
        <taxon>Rhabditidae</taxon>
        <taxon>Peloderinae</taxon>
        <taxon>Caenorhabditis</taxon>
    </lineage>
</organism>
<reference evidence="4" key="2">
    <citation type="submission" date="2022-06" db="UniProtKB">
        <authorList>
            <consortium name="EnsemblMetazoa"/>
        </authorList>
    </citation>
    <scope>IDENTIFICATION</scope>
    <source>
        <strain evidence="4">DF5081</strain>
    </source>
</reference>
<dbReference type="InterPro" id="IPR040426">
    <property type="entry name" value="C05B5.4-like"/>
</dbReference>
<evidence type="ECO:0000256" key="2">
    <source>
        <dbReference type="SAM" id="SignalP"/>
    </source>
</evidence>
<protein>
    <recommendedName>
        <fullName evidence="3">C2 domain-containing protein</fullName>
    </recommendedName>
</protein>
<feature type="chain" id="PRO_5035845852" description="C2 domain-containing protein" evidence="2">
    <location>
        <begin position="21"/>
        <end position="315"/>
    </location>
</feature>
<keyword evidence="1" id="KW-0812">Transmembrane</keyword>
<evidence type="ECO:0000259" key="3">
    <source>
        <dbReference type="Pfam" id="PF25330"/>
    </source>
</evidence>
<keyword evidence="2" id="KW-0732">Signal</keyword>
<sequence>MPQFSAIFTFTLLTIPLIGAEMWMHVSVQSIDRKPCPSDETSWGTETAGCAAMSYMTLDERILPHHERRSSSFEHINGVVRPTVTHWPKGRIADWMISIQFISVDPVYGLARTCDRSGYIRVFQNESNQDFEKEFVEKTVKIQGQCFSATVLVQASHEVCPWCVDSSKTTEAPTTTTTETPTTVSPLGLFFQTENSFLLSTMLILALFSFLALLSTTVLLIIYVCDRRKNAENNNIFEMPLPQANSTIIVKSDSTAPFSTKSSEKWSEYGSETWSSFHPLDIEAAYIPARETRVYKVVHQQDDDDYFSDSGNGSA</sequence>
<keyword evidence="1" id="KW-1133">Transmembrane helix</keyword>
<keyword evidence="1" id="KW-0472">Membrane</keyword>